<evidence type="ECO:0000256" key="6">
    <source>
        <dbReference type="ARBA" id="ARBA00023002"/>
    </source>
</evidence>
<comment type="catalytic activity">
    <reaction evidence="1 9">
        <text>1,2-dihydroxy-5-(methylsulfanyl)pent-1-en-3-one + O2 = 4-methylsulfanyl-2-oxobutanoate + formate + 2 H(+)</text>
        <dbReference type="Rhea" id="RHEA:24504"/>
        <dbReference type="ChEBI" id="CHEBI:15378"/>
        <dbReference type="ChEBI" id="CHEBI:15379"/>
        <dbReference type="ChEBI" id="CHEBI:15740"/>
        <dbReference type="ChEBI" id="CHEBI:16723"/>
        <dbReference type="ChEBI" id="CHEBI:49252"/>
        <dbReference type="EC" id="1.13.11.54"/>
    </reaction>
</comment>
<comment type="catalytic activity">
    <reaction evidence="9">
        <text>1,2-dihydroxy-5-(methylsulfanyl)pent-1-en-3-one + O2 = 3-(methylsulfanyl)propanoate + CO + formate + 2 H(+)</text>
        <dbReference type="Rhea" id="RHEA:14161"/>
        <dbReference type="ChEBI" id="CHEBI:15378"/>
        <dbReference type="ChEBI" id="CHEBI:15379"/>
        <dbReference type="ChEBI" id="CHEBI:15740"/>
        <dbReference type="ChEBI" id="CHEBI:17245"/>
        <dbReference type="ChEBI" id="CHEBI:49016"/>
        <dbReference type="ChEBI" id="CHEBI:49252"/>
        <dbReference type="EC" id="1.13.11.53"/>
    </reaction>
</comment>
<dbReference type="GO" id="GO:0005506">
    <property type="term" value="F:iron ion binding"/>
    <property type="evidence" value="ECO:0007669"/>
    <property type="project" value="UniProtKB-UniRule"/>
</dbReference>
<accession>A0AAW6HX25</accession>
<dbReference type="InterPro" id="IPR011051">
    <property type="entry name" value="RmlC_Cupin_sf"/>
</dbReference>
<dbReference type="PANTHER" id="PTHR23418">
    <property type="entry name" value="ACIREDUCTONE DIOXYGENASE"/>
    <property type="match status" value="1"/>
</dbReference>
<feature type="binding site" evidence="9">
    <location>
        <position position="99"/>
    </location>
    <ligand>
        <name>Fe(2+)</name>
        <dbReference type="ChEBI" id="CHEBI:29033"/>
    </ligand>
</feature>
<dbReference type="Proteomes" id="UP001220702">
    <property type="component" value="Unassembled WGS sequence"/>
</dbReference>
<comment type="caution">
    <text evidence="10">The sequence shown here is derived from an EMBL/GenBank/DDBJ whole genome shotgun (WGS) entry which is preliminary data.</text>
</comment>
<evidence type="ECO:0000256" key="3">
    <source>
        <dbReference type="ARBA" id="ARBA00022605"/>
    </source>
</evidence>
<dbReference type="Pfam" id="PF03079">
    <property type="entry name" value="ARD"/>
    <property type="match status" value="1"/>
</dbReference>
<comment type="subunit">
    <text evidence="9">Monomer.</text>
</comment>
<feature type="binding site" evidence="9">
    <location>
        <position position="103"/>
    </location>
    <ligand>
        <name>Ni(2+)</name>
        <dbReference type="ChEBI" id="CHEBI:49786"/>
    </ligand>
</feature>
<protein>
    <recommendedName>
        <fullName evidence="9">Acireductone dioxygenase</fullName>
    </recommendedName>
    <alternativeName>
        <fullName evidence="9">1,2-dihydroxy-3-keto-5-methylthiopentene dioxygenase</fullName>
        <shortName evidence="9">DHK-MTPene dioxygenase</shortName>
    </alternativeName>
    <alternativeName>
        <fullName evidence="9">Acireductone dioxygenase (Fe(2+)-requiring)</fullName>
        <shortName evidence="9">ARD'</shortName>
        <shortName evidence="9">Fe-ARD</shortName>
        <ecNumber evidence="9">1.13.11.54</ecNumber>
    </alternativeName>
    <alternativeName>
        <fullName evidence="9">Acireductone dioxygenase (Ni(2+)-requiring)</fullName>
        <shortName evidence="9">ARD</shortName>
        <shortName evidence="9">Ni-ARD</shortName>
        <ecNumber evidence="9">1.13.11.53</ecNumber>
    </alternativeName>
</protein>
<evidence type="ECO:0000256" key="5">
    <source>
        <dbReference type="ARBA" id="ARBA00022964"/>
    </source>
</evidence>
<dbReference type="PANTHER" id="PTHR23418:SF0">
    <property type="entry name" value="ACIREDUCTONE DIOXYGENASE"/>
    <property type="match status" value="1"/>
</dbReference>
<dbReference type="EC" id="1.13.11.53" evidence="9"/>
<keyword evidence="6 9" id="KW-0560">Oxidoreductase</keyword>
<keyword evidence="7 9" id="KW-0408">Iron</keyword>
<evidence type="ECO:0000256" key="1">
    <source>
        <dbReference type="ARBA" id="ARBA00000428"/>
    </source>
</evidence>
<comment type="cofactor">
    <cofactor evidence="9">
        <name>Ni(2+)</name>
        <dbReference type="ChEBI" id="CHEBI:49786"/>
    </cofactor>
    <text evidence="9">Binds 1 nickel ion per monomer.</text>
</comment>
<feature type="site" description="Important to generate the dianion" evidence="9">
    <location>
        <position position="105"/>
    </location>
</feature>
<comment type="similarity">
    <text evidence="9">Belongs to the acireductone dioxygenase (ARD) family.</text>
</comment>
<keyword evidence="8 9" id="KW-0486">Methionine biosynthesis</keyword>
<dbReference type="CDD" id="cd02232">
    <property type="entry name" value="cupin_ARD"/>
    <property type="match status" value="1"/>
</dbReference>
<reference evidence="10" key="2">
    <citation type="journal article" date="2023" name="Commun. Biol.">
        <title>Suspicions of two bridgehead invasions of Xylella fastidiosa subsp. multiplex in France.</title>
        <authorList>
            <person name="Dupas E."/>
            <person name="Durand K."/>
            <person name="Rieux A."/>
            <person name="Briand M."/>
            <person name="Pruvost O."/>
            <person name="Cunty A."/>
            <person name="Denance N."/>
            <person name="Donnadieu C."/>
            <person name="Legendre B."/>
            <person name="Lopez-Roques C."/>
            <person name="Cesbron S."/>
            <person name="Ravigne V."/>
            <person name="Jacques M.A."/>
        </authorList>
    </citation>
    <scope>NUCLEOTIDE SEQUENCE</scope>
    <source>
        <strain evidence="10">CFBP8070</strain>
    </source>
</reference>
<dbReference type="AlphaFoldDB" id="A0AAW6HX25"/>
<feature type="binding site" evidence="9">
    <location>
        <position position="141"/>
    </location>
    <ligand>
        <name>Fe(2+)</name>
        <dbReference type="ChEBI" id="CHEBI:29033"/>
    </ligand>
</feature>
<evidence type="ECO:0000313" key="11">
    <source>
        <dbReference type="Proteomes" id="UP001220702"/>
    </source>
</evidence>
<evidence type="ECO:0000256" key="4">
    <source>
        <dbReference type="ARBA" id="ARBA00022723"/>
    </source>
</evidence>
<comment type="function">
    <text evidence="9">Catalyzes 2 different reactions between oxygene and the acireductone 1,2-dihydroxy-3-keto-5-methylthiopentene (DHK-MTPene) depending upon the metal bound in the active site. Fe-containing acireductone dioxygenase (Fe-ARD) produces formate and 2-keto-4-methylthiobutyrate (KMTB), the alpha-ketoacid precursor of methionine in the methionine recycle pathway. Ni-containing acireductone dioxygenase (Ni-ARD) produces methylthiopropionate, carbon monoxide and formate, and does not lie on the methionine recycle pathway.</text>
</comment>
<dbReference type="GO" id="GO:0016151">
    <property type="term" value="F:nickel cation binding"/>
    <property type="evidence" value="ECO:0007669"/>
    <property type="project" value="UniProtKB-UniRule"/>
</dbReference>
<feature type="binding site" evidence="9">
    <location>
        <position position="103"/>
    </location>
    <ligand>
        <name>Fe(2+)</name>
        <dbReference type="ChEBI" id="CHEBI:29033"/>
    </ligand>
</feature>
<dbReference type="EC" id="1.13.11.54" evidence="9"/>
<dbReference type="InterPro" id="IPR023956">
    <property type="entry name" value="ARD_bac"/>
</dbReference>
<dbReference type="Gene3D" id="2.60.120.10">
    <property type="entry name" value="Jelly Rolls"/>
    <property type="match status" value="1"/>
</dbReference>
<feature type="binding site" evidence="9">
    <location>
        <position position="141"/>
    </location>
    <ligand>
        <name>Ni(2+)</name>
        <dbReference type="ChEBI" id="CHEBI:49786"/>
    </ligand>
</feature>
<keyword evidence="3 9" id="KW-0028">Amino-acid biosynthesis</keyword>
<dbReference type="GO" id="GO:0010308">
    <property type="term" value="F:acireductone dioxygenase (Ni2+-requiring) activity"/>
    <property type="evidence" value="ECO:0007669"/>
    <property type="project" value="UniProtKB-UniRule"/>
</dbReference>
<feature type="site" description="May play a role in metal incorporation in vivo" evidence="9">
    <location>
        <position position="96"/>
    </location>
</feature>
<keyword evidence="2 9" id="KW-0533">Nickel</keyword>
<evidence type="ECO:0000256" key="7">
    <source>
        <dbReference type="ARBA" id="ARBA00023004"/>
    </source>
</evidence>
<dbReference type="EMBL" id="JAJKGN010000002">
    <property type="protein sequence ID" value="MDC6409186.1"/>
    <property type="molecule type" value="Genomic_DNA"/>
</dbReference>
<evidence type="ECO:0000313" key="10">
    <source>
        <dbReference type="EMBL" id="MDC6409186.1"/>
    </source>
</evidence>
<feature type="site" description="May play a role in transmitting local conformational changes" evidence="9">
    <location>
        <position position="102"/>
    </location>
</feature>
<dbReference type="InterPro" id="IPR004313">
    <property type="entry name" value="ARD"/>
</dbReference>
<evidence type="ECO:0000256" key="2">
    <source>
        <dbReference type="ARBA" id="ARBA00022596"/>
    </source>
</evidence>
<keyword evidence="4 9" id="KW-0479">Metal-binding</keyword>
<dbReference type="GO" id="GO:0010309">
    <property type="term" value="F:acireductone dioxygenase [iron(II)-requiring] activity"/>
    <property type="evidence" value="ECO:0007669"/>
    <property type="project" value="UniProtKB-UniRule"/>
</dbReference>
<feature type="binding site" evidence="9">
    <location>
        <position position="97"/>
    </location>
    <ligand>
        <name>Ni(2+)</name>
        <dbReference type="ChEBI" id="CHEBI:49786"/>
    </ligand>
</feature>
<reference evidence="10" key="1">
    <citation type="submission" date="2021-11" db="EMBL/GenBank/DDBJ databases">
        <authorList>
            <person name="Denance N."/>
            <person name="Briand M."/>
            <person name="Dupas E."/>
            <person name="Durand K."/>
            <person name="Legendre B."/>
            <person name="Cunty A."/>
            <person name="Donnadieu C."/>
            <person name="Lopez Roques C."/>
            <person name="Cesbron S."/>
            <person name="Jacques M.A."/>
        </authorList>
    </citation>
    <scope>NUCLEOTIDE SEQUENCE</scope>
    <source>
        <strain evidence="10">CFBP8070</strain>
    </source>
</reference>
<dbReference type="GO" id="GO:0019509">
    <property type="term" value="P:L-methionine salvage from methylthioadenosine"/>
    <property type="evidence" value="ECO:0007669"/>
    <property type="project" value="UniProtKB-UniRule"/>
</dbReference>
<sequence length="200" mass="22704">MSRLRIFDDHTPDTPFFVSKEQAQITAELHKIGITFERWEATQAIEPGATAEQVMAAYRADIDRLIATHGFKTVDVISIAPDNAKREEMRAKFLEEHFHKEDEVRFFVAGSGLFTVHSGNKVYEIECVKNDLIAIPDGTLHWFDMGAAPYFVAIRFFTEPDGWVGHFTGTDIAQRFPRYIPRAAKARTDNEHASSNSHGY</sequence>
<evidence type="ECO:0000256" key="9">
    <source>
        <dbReference type="HAMAP-Rule" id="MF_01682"/>
    </source>
</evidence>
<dbReference type="InterPro" id="IPR014710">
    <property type="entry name" value="RmlC-like_jellyroll"/>
</dbReference>
<comment type="pathway">
    <text evidence="9">Amino-acid biosynthesis; L-methionine biosynthesis via salvage pathway; L-methionine from S-methyl-5-thio-alpha-D-ribose 1-phosphate: step 5/6.</text>
</comment>
<dbReference type="SUPFAM" id="SSF51182">
    <property type="entry name" value="RmlC-like cupins"/>
    <property type="match status" value="1"/>
</dbReference>
<comment type="cofactor">
    <cofactor evidence="9">
        <name>Fe(2+)</name>
        <dbReference type="ChEBI" id="CHEBI:29033"/>
    </cofactor>
    <text evidence="9">Binds 1 Fe(2+) cation per monomer.</text>
</comment>
<organism evidence="10 11">
    <name type="scientific">Xylella fastidiosa subsp. multiplex</name>
    <dbReference type="NCBI Taxonomy" id="644357"/>
    <lineage>
        <taxon>Bacteria</taxon>
        <taxon>Pseudomonadati</taxon>
        <taxon>Pseudomonadota</taxon>
        <taxon>Gammaproteobacteria</taxon>
        <taxon>Lysobacterales</taxon>
        <taxon>Lysobacteraceae</taxon>
        <taxon>Xylella</taxon>
    </lineage>
</organism>
<gene>
    <name evidence="9" type="primary">mtnD</name>
    <name evidence="10" type="ORF">LOK82_11395</name>
</gene>
<evidence type="ECO:0000256" key="8">
    <source>
        <dbReference type="ARBA" id="ARBA00023167"/>
    </source>
</evidence>
<proteinExistence type="inferred from homology"/>
<feature type="binding site" evidence="9">
    <location>
        <position position="99"/>
    </location>
    <ligand>
        <name>Ni(2+)</name>
        <dbReference type="ChEBI" id="CHEBI:49786"/>
    </ligand>
</feature>
<dbReference type="HAMAP" id="MF_01682">
    <property type="entry name" value="Salvage_MtnD"/>
    <property type="match status" value="1"/>
</dbReference>
<keyword evidence="5 9" id="KW-0223">Dioxygenase</keyword>
<name>A0AAW6HX25_XYLFS</name>
<dbReference type="GO" id="GO:0019284">
    <property type="term" value="P:L-methionine salvage from S-adenosylmethionine"/>
    <property type="evidence" value="ECO:0007669"/>
    <property type="project" value="InterPro"/>
</dbReference>
<feature type="binding site" evidence="9">
    <location>
        <position position="97"/>
    </location>
    <ligand>
        <name>Fe(2+)</name>
        <dbReference type="ChEBI" id="CHEBI:29033"/>
    </ligand>
</feature>